<dbReference type="Proteomes" id="UP000712157">
    <property type="component" value="Unassembled WGS sequence"/>
</dbReference>
<dbReference type="EMBL" id="JAHQCW010000039">
    <property type="protein sequence ID" value="MBU9738646.1"/>
    <property type="molecule type" value="Genomic_DNA"/>
</dbReference>
<comment type="caution">
    <text evidence="1">The sequence shown here is derived from an EMBL/GenBank/DDBJ whole genome shotgun (WGS) entry which is preliminary data.</text>
</comment>
<keyword evidence="2" id="KW-1185">Reference proteome</keyword>
<sequence>EYMKETVDTFEDFSLDDEERYRAFRREMAIMDRKAEMKDAYEEGMEQGKQELVLNMLRAGISIEKVASIANLSVDVIREWGKAADHS</sequence>
<reference evidence="1" key="1">
    <citation type="submission" date="2021-06" db="EMBL/GenBank/DDBJ databases">
        <title>Description of novel taxa of the family Lachnospiraceae.</title>
        <authorList>
            <person name="Chaplin A.V."/>
            <person name="Sokolova S.R."/>
            <person name="Pikina A.P."/>
            <person name="Korzhanova M."/>
            <person name="Belova V."/>
            <person name="Korostin D."/>
            <person name="Efimov B.A."/>
        </authorList>
    </citation>
    <scope>NUCLEOTIDE SEQUENCE</scope>
    <source>
        <strain evidence="1">ASD5720</strain>
    </source>
</reference>
<evidence type="ECO:0000313" key="1">
    <source>
        <dbReference type="EMBL" id="MBU9738646.1"/>
    </source>
</evidence>
<evidence type="ECO:0000313" key="2">
    <source>
        <dbReference type="Proteomes" id="UP000712157"/>
    </source>
</evidence>
<protein>
    <submittedName>
        <fullName evidence="1">Uncharacterized protein</fullName>
    </submittedName>
</protein>
<proteinExistence type="predicted"/>
<accession>A0A949NFN2</accession>
<dbReference type="AlphaFoldDB" id="A0A949NFN2"/>
<feature type="non-terminal residue" evidence="1">
    <location>
        <position position="1"/>
    </location>
</feature>
<name>A0A949NFN2_9FIRM</name>
<organism evidence="1 2">
    <name type="scientific">Diplocloster agilis</name>
    <dbReference type="NCBI Taxonomy" id="2850323"/>
    <lineage>
        <taxon>Bacteria</taxon>
        <taxon>Bacillati</taxon>
        <taxon>Bacillota</taxon>
        <taxon>Clostridia</taxon>
        <taxon>Lachnospirales</taxon>
        <taxon>Lachnospiraceae</taxon>
        <taxon>Diplocloster</taxon>
    </lineage>
</organism>
<gene>
    <name evidence="1" type="ORF">KTH89_19060</name>
</gene>